<evidence type="ECO:0000256" key="6">
    <source>
        <dbReference type="ARBA" id="ARBA00022603"/>
    </source>
</evidence>
<evidence type="ECO:0000256" key="5">
    <source>
        <dbReference type="ARBA" id="ARBA00022490"/>
    </source>
</evidence>
<evidence type="ECO:0000256" key="3">
    <source>
        <dbReference type="ARBA" id="ARBA00011890"/>
    </source>
</evidence>
<reference evidence="12 13" key="1">
    <citation type="submission" date="2018-11" db="EMBL/GenBank/DDBJ databases">
        <title>The genome draft of YIM 96095.</title>
        <authorList>
            <person name="Tang S.-K."/>
            <person name="Chunyu W.-X."/>
            <person name="Feng Y.-Z."/>
        </authorList>
    </citation>
    <scope>NUCLEOTIDE SEQUENCE [LARGE SCALE GENOMIC DNA]</scope>
    <source>
        <strain evidence="12 13">YIM 96095</strain>
    </source>
</reference>
<dbReference type="AlphaFoldDB" id="A0A3N0E805"/>
<dbReference type="OrthoDB" id="4035289at2"/>
<keyword evidence="6 12" id="KW-0489">Methyltransferase</keyword>
<dbReference type="GO" id="GO:0004719">
    <property type="term" value="F:protein-L-isoaspartate (D-aspartate) O-methyltransferase activity"/>
    <property type="evidence" value="ECO:0007669"/>
    <property type="project" value="UniProtKB-EC"/>
</dbReference>
<sequence>MSADTDADEEARRLASALADQLMAEGHLRTPGWRNAFAQVPRHVFVPHAGVLETTAEGSRYTLLSGDAPDQRDRWLRLVYSDTTLITQLAGHPIEEQVRDGVGRGQATSSSTAPSLMAWMLETLDASEGHQVLEIGTGSGYNAALLSHRLGDAHVVSVDIDAHLVSAARERLDRVGHTPELHVGDGREGYPDRAPYDRVIATCSLPYLPPAWVAQTRPGGLILANIAGPLAGAMLLAEVSEGNVAQGRFLPRWAGFMWARPGFTKARDITAHDTSEGRYEVRTPRVDAEALRDRAFAFLAQLYLPQALPYWASDDDGFPITGLITPDGSWAEVSSPGDGVRAPRVEQGGPRRLWDTVETAHTFWDQYGRPDWSAFGVTATFQHQRVWLHSSDSPNTWELPAPGPGS</sequence>
<keyword evidence="8" id="KW-0949">S-adenosyl-L-methionine</keyword>
<evidence type="ECO:0000313" key="12">
    <source>
        <dbReference type="EMBL" id="RNL83982.1"/>
    </source>
</evidence>
<keyword evidence="7 12" id="KW-0808">Transferase</keyword>
<proteinExistence type="inferred from homology"/>
<organism evidence="12 13">
    <name type="scientific">Halostreptopolyspora alba</name>
    <dbReference type="NCBI Taxonomy" id="2487137"/>
    <lineage>
        <taxon>Bacteria</taxon>
        <taxon>Bacillati</taxon>
        <taxon>Actinomycetota</taxon>
        <taxon>Actinomycetes</taxon>
        <taxon>Streptosporangiales</taxon>
        <taxon>Nocardiopsidaceae</taxon>
        <taxon>Halostreptopolyspora</taxon>
    </lineage>
</organism>
<dbReference type="PANTHER" id="PTHR11579">
    <property type="entry name" value="PROTEIN-L-ISOASPARTATE O-METHYLTRANSFERASE"/>
    <property type="match status" value="1"/>
</dbReference>
<dbReference type="InterPro" id="IPR029063">
    <property type="entry name" value="SAM-dependent_MTases_sf"/>
</dbReference>
<evidence type="ECO:0000256" key="11">
    <source>
        <dbReference type="ARBA" id="ARBA00031350"/>
    </source>
</evidence>
<dbReference type="PANTHER" id="PTHR11579:SF0">
    <property type="entry name" value="PROTEIN-L-ISOASPARTATE(D-ASPARTATE) O-METHYLTRANSFERASE"/>
    <property type="match status" value="1"/>
</dbReference>
<keyword evidence="13" id="KW-1185">Reference proteome</keyword>
<comment type="subcellular location">
    <subcellularLocation>
        <location evidence="1">Cytoplasm</location>
    </subcellularLocation>
</comment>
<dbReference type="Gene3D" id="3.40.50.150">
    <property type="entry name" value="Vaccinia Virus protein VP39"/>
    <property type="match status" value="1"/>
</dbReference>
<accession>A0A3N0E805</accession>
<keyword evidence="5" id="KW-0963">Cytoplasm</keyword>
<dbReference type="NCBIfam" id="TIGR04188">
    <property type="entry name" value="methyltr_grsp"/>
    <property type="match status" value="1"/>
</dbReference>
<dbReference type="SUPFAM" id="SSF53335">
    <property type="entry name" value="S-adenosyl-L-methionine-dependent methyltransferases"/>
    <property type="match status" value="1"/>
</dbReference>
<dbReference type="InterPro" id="IPR026448">
    <property type="entry name" value="Methyltr_grasp"/>
</dbReference>
<dbReference type="CDD" id="cd02440">
    <property type="entry name" value="AdoMet_MTases"/>
    <property type="match status" value="1"/>
</dbReference>
<dbReference type="InterPro" id="IPR000682">
    <property type="entry name" value="PCMT"/>
</dbReference>
<evidence type="ECO:0000256" key="1">
    <source>
        <dbReference type="ARBA" id="ARBA00004496"/>
    </source>
</evidence>
<evidence type="ECO:0000256" key="8">
    <source>
        <dbReference type="ARBA" id="ARBA00022691"/>
    </source>
</evidence>
<evidence type="ECO:0000256" key="9">
    <source>
        <dbReference type="ARBA" id="ARBA00030757"/>
    </source>
</evidence>
<dbReference type="EMBL" id="RJMB01000013">
    <property type="protein sequence ID" value="RNL83982.1"/>
    <property type="molecule type" value="Genomic_DNA"/>
</dbReference>
<evidence type="ECO:0000256" key="7">
    <source>
        <dbReference type="ARBA" id="ARBA00022679"/>
    </source>
</evidence>
<evidence type="ECO:0000256" key="4">
    <source>
        <dbReference type="ARBA" id="ARBA00013346"/>
    </source>
</evidence>
<dbReference type="Proteomes" id="UP000269198">
    <property type="component" value="Unassembled WGS sequence"/>
</dbReference>
<evidence type="ECO:0000256" key="10">
    <source>
        <dbReference type="ARBA" id="ARBA00031323"/>
    </source>
</evidence>
<protein>
    <recommendedName>
        <fullName evidence="4">Protein-L-isoaspartate O-methyltransferase</fullName>
        <ecNumber evidence="3">2.1.1.77</ecNumber>
    </recommendedName>
    <alternativeName>
        <fullName evidence="11">L-isoaspartyl protein carboxyl methyltransferase</fullName>
    </alternativeName>
    <alternativeName>
        <fullName evidence="9">Protein L-isoaspartyl methyltransferase</fullName>
    </alternativeName>
    <alternativeName>
        <fullName evidence="10">Protein-beta-aspartate methyltransferase</fullName>
    </alternativeName>
</protein>
<evidence type="ECO:0000313" key="13">
    <source>
        <dbReference type="Proteomes" id="UP000269198"/>
    </source>
</evidence>
<dbReference type="EC" id="2.1.1.77" evidence="3"/>
<dbReference type="GO" id="GO:0032259">
    <property type="term" value="P:methylation"/>
    <property type="evidence" value="ECO:0007669"/>
    <property type="project" value="UniProtKB-KW"/>
</dbReference>
<dbReference type="Pfam" id="PF01135">
    <property type="entry name" value="PCMT"/>
    <property type="match status" value="1"/>
</dbReference>
<dbReference type="RefSeq" id="WP_123201815.1">
    <property type="nucleotide sequence ID" value="NZ_RJMB01000013.1"/>
</dbReference>
<gene>
    <name evidence="12" type="ORF">EFW17_13920</name>
</gene>
<name>A0A3N0E805_9ACTN</name>
<dbReference type="GO" id="GO:0005737">
    <property type="term" value="C:cytoplasm"/>
    <property type="evidence" value="ECO:0007669"/>
    <property type="project" value="UniProtKB-SubCell"/>
</dbReference>
<comment type="similarity">
    <text evidence="2">Belongs to the methyltransferase superfamily. L-isoaspartyl/D-aspartyl protein methyltransferase family.</text>
</comment>
<evidence type="ECO:0000256" key="2">
    <source>
        <dbReference type="ARBA" id="ARBA00005369"/>
    </source>
</evidence>
<comment type="caution">
    <text evidence="12">The sequence shown here is derived from an EMBL/GenBank/DDBJ whole genome shotgun (WGS) entry which is preliminary data.</text>
</comment>